<dbReference type="AlphaFoldDB" id="A0A445BIM9"/>
<proteinExistence type="predicted"/>
<dbReference type="EMBL" id="SDMP01000009">
    <property type="protein sequence ID" value="RYR38527.1"/>
    <property type="molecule type" value="Genomic_DNA"/>
</dbReference>
<dbReference type="InterPro" id="IPR053031">
    <property type="entry name" value="Cuticle_assoc_protein"/>
</dbReference>
<dbReference type="InterPro" id="IPR003656">
    <property type="entry name" value="Znf_BED"/>
</dbReference>
<dbReference type="GO" id="GO:0008270">
    <property type="term" value="F:zinc ion binding"/>
    <property type="evidence" value="ECO:0007669"/>
    <property type="project" value="UniProtKB-KW"/>
</dbReference>
<dbReference type="GO" id="GO:1990837">
    <property type="term" value="F:sequence-specific double-stranded DNA binding"/>
    <property type="evidence" value="ECO:0007669"/>
    <property type="project" value="TreeGrafter"/>
</dbReference>
<keyword evidence="7" id="KW-1185">Reference proteome</keyword>
<dbReference type="Proteomes" id="UP000289738">
    <property type="component" value="Chromosome A09"/>
</dbReference>
<keyword evidence="2" id="KW-0863">Zinc-finger</keyword>
<sequence length="247" mass="27220">MAGNFPCEDGDGGQNSPEAVISPSNIYIYRKFGNPSPSFLTLVPLPASQLPSHPHPPREDANPPSAFSPSSLHPASHLRTPPSRPHHCLFQPAHSPRHHRTSPFPSFFANVAAPLSLFNSYAAAVLHCYIASLLFFSPASVTSSAISPLSLMDSFSSTPIENNNEIEPTQDDEEGGQEVSQEVQNSPNKKGLTSEAWKHFRREKIDGKWKEICKYCERKIGGDTKQGTKHLHDHIRICPIRTVRGPK</sequence>
<feature type="domain" description="BED-type" evidence="5">
    <location>
        <begin position="194"/>
        <end position="236"/>
    </location>
</feature>
<keyword evidence="1" id="KW-0479">Metal-binding</keyword>
<gene>
    <name evidence="6" type="ORF">Ahy_A09g043569</name>
</gene>
<keyword evidence="3" id="KW-0862">Zinc</keyword>
<feature type="region of interest" description="Disordered" evidence="4">
    <location>
        <begin position="158"/>
        <end position="194"/>
    </location>
</feature>
<feature type="compositionally biased region" description="Polar residues" evidence="4">
    <location>
        <begin position="158"/>
        <end position="167"/>
    </location>
</feature>
<dbReference type="Pfam" id="PF02892">
    <property type="entry name" value="zf-BED"/>
    <property type="match status" value="1"/>
</dbReference>
<protein>
    <recommendedName>
        <fullName evidence="5">BED-type domain-containing protein</fullName>
    </recommendedName>
</protein>
<evidence type="ECO:0000313" key="6">
    <source>
        <dbReference type="EMBL" id="RYR38527.1"/>
    </source>
</evidence>
<dbReference type="PANTHER" id="PTHR34396:SF25">
    <property type="entry name" value="BOUNDARY ELEMENT ASSOCIATED FACTOR"/>
    <property type="match status" value="1"/>
</dbReference>
<comment type="caution">
    <text evidence="6">The sequence shown here is derived from an EMBL/GenBank/DDBJ whole genome shotgun (WGS) entry which is preliminary data.</text>
</comment>
<organism evidence="6 7">
    <name type="scientific">Arachis hypogaea</name>
    <name type="common">Peanut</name>
    <dbReference type="NCBI Taxonomy" id="3818"/>
    <lineage>
        <taxon>Eukaryota</taxon>
        <taxon>Viridiplantae</taxon>
        <taxon>Streptophyta</taxon>
        <taxon>Embryophyta</taxon>
        <taxon>Tracheophyta</taxon>
        <taxon>Spermatophyta</taxon>
        <taxon>Magnoliopsida</taxon>
        <taxon>eudicotyledons</taxon>
        <taxon>Gunneridae</taxon>
        <taxon>Pentapetalae</taxon>
        <taxon>rosids</taxon>
        <taxon>fabids</taxon>
        <taxon>Fabales</taxon>
        <taxon>Fabaceae</taxon>
        <taxon>Papilionoideae</taxon>
        <taxon>50 kb inversion clade</taxon>
        <taxon>dalbergioids sensu lato</taxon>
        <taxon>Dalbergieae</taxon>
        <taxon>Pterocarpus clade</taxon>
        <taxon>Arachis</taxon>
    </lineage>
</organism>
<name>A0A445BIM9_ARAHY</name>
<feature type="region of interest" description="Disordered" evidence="4">
    <location>
        <begin position="49"/>
        <end position="96"/>
    </location>
</feature>
<evidence type="ECO:0000256" key="3">
    <source>
        <dbReference type="ARBA" id="ARBA00022833"/>
    </source>
</evidence>
<dbReference type="PANTHER" id="PTHR34396">
    <property type="entry name" value="OS03G0264950 PROTEIN-RELATED"/>
    <property type="match status" value="1"/>
</dbReference>
<dbReference type="SUPFAM" id="SSF57667">
    <property type="entry name" value="beta-beta-alpha zinc fingers"/>
    <property type="match status" value="1"/>
</dbReference>
<evidence type="ECO:0000256" key="1">
    <source>
        <dbReference type="ARBA" id="ARBA00022723"/>
    </source>
</evidence>
<evidence type="ECO:0000313" key="7">
    <source>
        <dbReference type="Proteomes" id="UP000289738"/>
    </source>
</evidence>
<reference evidence="6 7" key="1">
    <citation type="submission" date="2019-01" db="EMBL/GenBank/DDBJ databases">
        <title>Sequencing of cultivated peanut Arachis hypogaea provides insights into genome evolution and oil improvement.</title>
        <authorList>
            <person name="Chen X."/>
        </authorList>
    </citation>
    <scope>NUCLEOTIDE SEQUENCE [LARGE SCALE GENOMIC DNA]</scope>
    <source>
        <strain evidence="7">cv. Fuhuasheng</strain>
        <tissue evidence="6">Leaves</tissue>
    </source>
</reference>
<dbReference type="InterPro" id="IPR036236">
    <property type="entry name" value="Znf_C2H2_sf"/>
</dbReference>
<evidence type="ECO:0000259" key="5">
    <source>
        <dbReference type="Pfam" id="PF02892"/>
    </source>
</evidence>
<accession>A0A445BIM9</accession>
<dbReference type="GO" id="GO:0006357">
    <property type="term" value="P:regulation of transcription by RNA polymerase II"/>
    <property type="evidence" value="ECO:0007669"/>
    <property type="project" value="TreeGrafter"/>
</dbReference>
<evidence type="ECO:0000256" key="4">
    <source>
        <dbReference type="SAM" id="MobiDB-lite"/>
    </source>
</evidence>
<dbReference type="GO" id="GO:0005634">
    <property type="term" value="C:nucleus"/>
    <property type="evidence" value="ECO:0007669"/>
    <property type="project" value="TreeGrafter"/>
</dbReference>
<evidence type="ECO:0000256" key="2">
    <source>
        <dbReference type="ARBA" id="ARBA00022771"/>
    </source>
</evidence>
<dbReference type="SMART" id="SM00614">
    <property type="entry name" value="ZnF_BED"/>
    <property type="match status" value="1"/>
</dbReference>